<dbReference type="Pfam" id="PF12802">
    <property type="entry name" value="MarR_2"/>
    <property type="match status" value="1"/>
</dbReference>
<reference evidence="2" key="1">
    <citation type="submission" date="2020-05" db="EMBL/GenBank/DDBJ databases">
        <authorList>
            <person name="Chiriac C."/>
            <person name="Salcher M."/>
            <person name="Ghai R."/>
            <person name="Kavagutti S V."/>
        </authorList>
    </citation>
    <scope>NUCLEOTIDE SEQUENCE</scope>
</reference>
<feature type="domain" description="HTH marR-type" evidence="1">
    <location>
        <begin position="8"/>
        <end position="145"/>
    </location>
</feature>
<sequence>MPRLDAERIAIFRDLCLTTAAMRRRIDADLIAEFDIPLAWFEVMAALQRHGGSMRVNELCTELGEVPSSLSRRLDRMEEAGHIAREVPSASEDRRAVSVVLTRDGRSFWRDANVIFRRSVQANFARVVTESDLHAIQRLLSKLTR</sequence>
<dbReference type="SUPFAM" id="SSF46785">
    <property type="entry name" value="Winged helix' DNA-binding domain"/>
    <property type="match status" value="1"/>
</dbReference>
<evidence type="ECO:0000259" key="1">
    <source>
        <dbReference type="PROSITE" id="PS50995"/>
    </source>
</evidence>
<dbReference type="SMART" id="SM00347">
    <property type="entry name" value="HTH_MARR"/>
    <property type="match status" value="1"/>
</dbReference>
<dbReference type="AlphaFoldDB" id="A0A6J6G093"/>
<gene>
    <name evidence="2" type="ORF">UFOPK1493_03936</name>
</gene>
<proteinExistence type="predicted"/>
<organism evidence="2">
    <name type="scientific">freshwater metagenome</name>
    <dbReference type="NCBI Taxonomy" id="449393"/>
    <lineage>
        <taxon>unclassified sequences</taxon>
        <taxon>metagenomes</taxon>
        <taxon>ecological metagenomes</taxon>
    </lineage>
</organism>
<dbReference type="InterPro" id="IPR000835">
    <property type="entry name" value="HTH_MarR-typ"/>
</dbReference>
<dbReference type="PANTHER" id="PTHR33164:SF94">
    <property type="entry name" value="TRANSCRIPTIONAL REGULATORY PROTEIN-RELATED"/>
    <property type="match status" value="1"/>
</dbReference>
<dbReference type="GO" id="GO:0006950">
    <property type="term" value="P:response to stress"/>
    <property type="evidence" value="ECO:0007669"/>
    <property type="project" value="TreeGrafter"/>
</dbReference>
<dbReference type="PROSITE" id="PS50995">
    <property type="entry name" value="HTH_MARR_2"/>
    <property type="match status" value="1"/>
</dbReference>
<dbReference type="InterPro" id="IPR036390">
    <property type="entry name" value="WH_DNA-bd_sf"/>
</dbReference>
<dbReference type="InterPro" id="IPR039422">
    <property type="entry name" value="MarR/SlyA-like"/>
</dbReference>
<dbReference type="GO" id="GO:0003700">
    <property type="term" value="F:DNA-binding transcription factor activity"/>
    <property type="evidence" value="ECO:0007669"/>
    <property type="project" value="InterPro"/>
</dbReference>
<name>A0A6J6G093_9ZZZZ</name>
<protein>
    <submittedName>
        <fullName evidence="2">Unannotated protein</fullName>
    </submittedName>
</protein>
<accession>A0A6J6G093</accession>
<dbReference type="Gene3D" id="1.10.10.10">
    <property type="entry name" value="Winged helix-like DNA-binding domain superfamily/Winged helix DNA-binding domain"/>
    <property type="match status" value="1"/>
</dbReference>
<dbReference type="InterPro" id="IPR036388">
    <property type="entry name" value="WH-like_DNA-bd_sf"/>
</dbReference>
<dbReference type="EMBL" id="CAEZSR010000260">
    <property type="protein sequence ID" value="CAB4594702.1"/>
    <property type="molecule type" value="Genomic_DNA"/>
</dbReference>
<dbReference type="PANTHER" id="PTHR33164">
    <property type="entry name" value="TRANSCRIPTIONAL REGULATOR, MARR FAMILY"/>
    <property type="match status" value="1"/>
</dbReference>
<evidence type="ECO:0000313" key="2">
    <source>
        <dbReference type="EMBL" id="CAB4594702.1"/>
    </source>
</evidence>